<gene>
    <name evidence="1" type="ORF">ACFFMS_24315</name>
</gene>
<proteinExistence type="predicted"/>
<evidence type="ECO:0000313" key="1">
    <source>
        <dbReference type="EMBL" id="MFB9761375.1"/>
    </source>
</evidence>
<sequence length="49" mass="5468">MDKTAGKPLYYDGSGSLSLQMDVTKNGKEIVIKPDVKSTVPIPYFPYFK</sequence>
<accession>A0ABV5WM31</accession>
<reference evidence="1 2" key="1">
    <citation type="submission" date="2024-09" db="EMBL/GenBank/DDBJ databases">
        <authorList>
            <person name="Sun Q."/>
            <person name="Mori K."/>
        </authorList>
    </citation>
    <scope>NUCLEOTIDE SEQUENCE [LARGE SCALE GENOMIC DNA]</scope>
    <source>
        <strain evidence="1 2">JCM 11201</strain>
    </source>
</reference>
<keyword evidence="2" id="KW-1185">Reference proteome</keyword>
<comment type="caution">
    <text evidence="1">The sequence shown here is derived from an EMBL/GenBank/DDBJ whole genome shotgun (WGS) entry which is preliminary data.</text>
</comment>
<dbReference type="RefSeq" id="WP_165350675.1">
    <property type="nucleotide sequence ID" value="NZ_JBHMAF010000193.1"/>
</dbReference>
<name>A0ABV5WM31_9BACI</name>
<evidence type="ECO:0000313" key="2">
    <source>
        <dbReference type="Proteomes" id="UP001589609"/>
    </source>
</evidence>
<dbReference type="Proteomes" id="UP001589609">
    <property type="component" value="Unassembled WGS sequence"/>
</dbReference>
<organism evidence="1 2">
    <name type="scientific">Ectobacillus funiculus</name>
    <dbReference type="NCBI Taxonomy" id="137993"/>
    <lineage>
        <taxon>Bacteria</taxon>
        <taxon>Bacillati</taxon>
        <taxon>Bacillota</taxon>
        <taxon>Bacilli</taxon>
        <taxon>Bacillales</taxon>
        <taxon>Bacillaceae</taxon>
        <taxon>Ectobacillus</taxon>
    </lineage>
</organism>
<dbReference type="EMBL" id="JBHMAF010000193">
    <property type="protein sequence ID" value="MFB9761375.1"/>
    <property type="molecule type" value="Genomic_DNA"/>
</dbReference>
<protein>
    <submittedName>
        <fullName evidence="1">Uncharacterized protein</fullName>
    </submittedName>
</protein>